<evidence type="ECO:0008006" key="6">
    <source>
        <dbReference type="Google" id="ProtNLM"/>
    </source>
</evidence>
<dbReference type="Gene3D" id="1.25.40.10">
    <property type="entry name" value="Tetratricopeptide repeat domain"/>
    <property type="match status" value="3"/>
</dbReference>
<dbReference type="EMBL" id="CM026421">
    <property type="protein sequence ID" value="KAG0593198.1"/>
    <property type="molecule type" value="Genomic_DNA"/>
</dbReference>
<feature type="repeat" description="PPR" evidence="2">
    <location>
        <begin position="348"/>
        <end position="382"/>
    </location>
</feature>
<keyword evidence="1" id="KW-0677">Repeat</keyword>
<dbReference type="PROSITE" id="PS51375">
    <property type="entry name" value="PPR"/>
    <property type="match status" value="4"/>
</dbReference>
<dbReference type="InterPro" id="IPR002885">
    <property type="entry name" value="PPR_rpt"/>
</dbReference>
<gene>
    <name evidence="4" type="ORF">KC19_1G310800</name>
</gene>
<feature type="repeat" description="PPR" evidence="2">
    <location>
        <begin position="277"/>
        <end position="311"/>
    </location>
</feature>
<dbReference type="Pfam" id="PF13041">
    <property type="entry name" value="PPR_2"/>
    <property type="match status" value="2"/>
</dbReference>
<accession>A0A8T0JEC0</accession>
<dbReference type="NCBIfam" id="TIGR00756">
    <property type="entry name" value="PPR"/>
    <property type="match status" value="2"/>
</dbReference>
<protein>
    <recommendedName>
        <fullName evidence="6">Pentatricopeptide repeat-containing protein</fullName>
    </recommendedName>
</protein>
<feature type="compositionally biased region" description="Basic and acidic residues" evidence="3">
    <location>
        <begin position="124"/>
        <end position="134"/>
    </location>
</feature>
<dbReference type="AlphaFoldDB" id="A0A8T0JEC0"/>
<feature type="repeat" description="PPR" evidence="2">
    <location>
        <begin position="313"/>
        <end position="347"/>
    </location>
</feature>
<evidence type="ECO:0000313" key="4">
    <source>
        <dbReference type="EMBL" id="KAG0593198.1"/>
    </source>
</evidence>
<feature type="repeat" description="PPR" evidence="2">
    <location>
        <begin position="488"/>
        <end position="522"/>
    </location>
</feature>
<sequence length="618" mass="69572">MMNTCSACGSPASIASSRLLCPSSSISSPSLATYKFPRNPRVLGLGFSCADDVLWEISCRASLPLGILCRTVLGTHGVFAENQTKAIGVVRGENACASTNKSRNVRAAARVVRDHTSPLSSTDSQHHENEDGVAERTVSIPSESSELIAGADIVGEEAVAEVLVEHDDGSALQARGNTNSVQQEMVEELRLGRSPIEILESMIDWSPPAFWAVVDYLHTNGRMAEALEVFKWWKRQDGYRPCELHYTRFIRMLGQAHMSTDARVLFVEMCELGLRPSVATYTCLLQSYAERGLFDEAELILRDMVLSGDAKPNTITYTGLIHAYGKHGMYDSMWRTFNSMKTYRIPADEFTYRTLIKAYAQGGLFSRMQLTIKEMSRNGMYADSATMNAVVLAYAEAGLVKEMEKHYEILTKYSFIPGEKTVKAIVWTYVKNSLFFQLSGFVKRVGLKRKTMGNYLWNAFLLSRAANFAMKDLSVEFENMKDAGFYPDVTTCNIMILAYSRMKQFWELHEFIITMQNNGIAPDLVTYGAVIDVFIEEKLRPKLLEELVEFRNLDVVAEVETDPVVFEVFRKGRFHVACETLARNMEGQAKDQRTYSELIGHFLQSLNKPKYSRRNSSQ</sequence>
<keyword evidence="5" id="KW-1185">Reference proteome</keyword>
<dbReference type="PANTHER" id="PTHR47493">
    <property type="entry name" value="OS08G0520200 PROTEIN"/>
    <property type="match status" value="1"/>
</dbReference>
<evidence type="ECO:0000256" key="1">
    <source>
        <dbReference type="ARBA" id="ARBA00022737"/>
    </source>
</evidence>
<organism evidence="4 5">
    <name type="scientific">Ceratodon purpureus</name>
    <name type="common">Fire moss</name>
    <name type="synonym">Dicranum purpureum</name>
    <dbReference type="NCBI Taxonomy" id="3225"/>
    <lineage>
        <taxon>Eukaryota</taxon>
        <taxon>Viridiplantae</taxon>
        <taxon>Streptophyta</taxon>
        <taxon>Embryophyta</taxon>
        <taxon>Bryophyta</taxon>
        <taxon>Bryophytina</taxon>
        <taxon>Bryopsida</taxon>
        <taxon>Dicranidae</taxon>
        <taxon>Pseudoditrichales</taxon>
        <taxon>Ditrichaceae</taxon>
        <taxon>Ceratodon</taxon>
    </lineage>
</organism>
<evidence type="ECO:0000256" key="3">
    <source>
        <dbReference type="SAM" id="MobiDB-lite"/>
    </source>
</evidence>
<reference evidence="4" key="1">
    <citation type="submission" date="2020-06" db="EMBL/GenBank/DDBJ databases">
        <title>WGS assembly of Ceratodon purpureus strain R40.</title>
        <authorList>
            <person name="Carey S.B."/>
            <person name="Jenkins J."/>
            <person name="Shu S."/>
            <person name="Lovell J.T."/>
            <person name="Sreedasyam A."/>
            <person name="Maumus F."/>
            <person name="Tiley G.P."/>
            <person name="Fernandez-Pozo N."/>
            <person name="Barry K."/>
            <person name="Chen C."/>
            <person name="Wang M."/>
            <person name="Lipzen A."/>
            <person name="Daum C."/>
            <person name="Saski C.A."/>
            <person name="Payton A.C."/>
            <person name="Mcbreen J.C."/>
            <person name="Conrad R.E."/>
            <person name="Kollar L.M."/>
            <person name="Olsson S."/>
            <person name="Huttunen S."/>
            <person name="Landis J.B."/>
            <person name="Wickett N.J."/>
            <person name="Johnson M.G."/>
            <person name="Rensing S.A."/>
            <person name="Grimwood J."/>
            <person name="Schmutz J."/>
            <person name="Mcdaniel S.F."/>
        </authorList>
    </citation>
    <scope>NUCLEOTIDE SEQUENCE</scope>
    <source>
        <strain evidence="4">R40</strain>
    </source>
</reference>
<name>A0A8T0JEC0_CERPU</name>
<dbReference type="Proteomes" id="UP000822688">
    <property type="component" value="Chromosome 1"/>
</dbReference>
<evidence type="ECO:0000256" key="2">
    <source>
        <dbReference type="PROSITE-ProRule" id="PRU00708"/>
    </source>
</evidence>
<feature type="region of interest" description="Disordered" evidence="3">
    <location>
        <begin position="112"/>
        <end position="139"/>
    </location>
</feature>
<dbReference type="Pfam" id="PF01535">
    <property type="entry name" value="PPR"/>
    <property type="match status" value="1"/>
</dbReference>
<proteinExistence type="predicted"/>
<comment type="caution">
    <text evidence="4">The sequence shown here is derived from an EMBL/GenBank/DDBJ whole genome shotgun (WGS) entry which is preliminary data.</text>
</comment>
<dbReference type="PANTHER" id="PTHR47493:SF1">
    <property type="entry name" value="OS08G0520200 PROTEIN"/>
    <property type="match status" value="1"/>
</dbReference>
<dbReference type="InterPro" id="IPR011990">
    <property type="entry name" value="TPR-like_helical_dom_sf"/>
</dbReference>
<evidence type="ECO:0000313" key="5">
    <source>
        <dbReference type="Proteomes" id="UP000822688"/>
    </source>
</evidence>